<comment type="caution">
    <text evidence="4">The sequence shown here is derived from an EMBL/GenBank/DDBJ whole genome shotgun (WGS) entry which is preliminary data.</text>
</comment>
<accession>A0ABR8RZ75</accession>
<reference evidence="4 5" key="1">
    <citation type="submission" date="2020-08" db="EMBL/GenBank/DDBJ databases">
        <title>A Genomic Blueprint of the Chicken Gut Microbiome.</title>
        <authorList>
            <person name="Gilroy R."/>
            <person name="Ravi A."/>
            <person name="Getino M."/>
            <person name="Pursley I."/>
            <person name="Horton D.L."/>
            <person name="Alikhan N.-F."/>
            <person name="Baker D."/>
            <person name="Gharbi K."/>
            <person name="Hall N."/>
            <person name="Watson M."/>
            <person name="Adriaenssens E.M."/>
            <person name="Foster-Nyarko E."/>
            <person name="Jarju S."/>
            <person name="Secka A."/>
            <person name="Antonio M."/>
            <person name="Oren A."/>
            <person name="Chaudhuri R."/>
            <person name="La Ragione R.M."/>
            <person name="Hildebrand F."/>
            <person name="Pallen M.J."/>
        </authorList>
    </citation>
    <scope>NUCLEOTIDE SEQUENCE [LARGE SCALE GENOMIC DNA]</scope>
    <source>
        <strain evidence="4 5">Sa4CUA7</strain>
    </source>
</reference>
<keyword evidence="5" id="KW-1185">Reference proteome</keyword>
<evidence type="ECO:0000313" key="4">
    <source>
        <dbReference type="EMBL" id="MBD7956545.1"/>
    </source>
</evidence>
<evidence type="ECO:0000313" key="5">
    <source>
        <dbReference type="Proteomes" id="UP000648352"/>
    </source>
</evidence>
<dbReference type="InterPro" id="IPR051267">
    <property type="entry name" value="STEAP_metalloreductase"/>
</dbReference>
<dbReference type="SUPFAM" id="SSF51735">
    <property type="entry name" value="NAD(P)-binding Rossmann-fold domains"/>
    <property type="match status" value="1"/>
</dbReference>
<protein>
    <submittedName>
        <fullName evidence="4">NADPH-dependent F420 reductase</fullName>
    </submittedName>
</protein>
<dbReference type="PANTHER" id="PTHR14239">
    <property type="entry name" value="DUDULIN-RELATED"/>
    <property type="match status" value="1"/>
</dbReference>
<evidence type="ECO:0000256" key="1">
    <source>
        <dbReference type="ARBA" id="ARBA00023002"/>
    </source>
</evidence>
<dbReference type="InterPro" id="IPR036291">
    <property type="entry name" value="NAD(P)-bd_dom_sf"/>
</dbReference>
<dbReference type="InterPro" id="IPR028939">
    <property type="entry name" value="P5C_Rdtase_cat_N"/>
</dbReference>
<dbReference type="Pfam" id="PF03807">
    <property type="entry name" value="F420_oxidored"/>
    <property type="match status" value="1"/>
</dbReference>
<name>A0ABR8RZ75_9MICO</name>
<keyword evidence="1" id="KW-0560">Oxidoreductase</keyword>
<gene>
    <name evidence="4" type="ORF">H9651_02710</name>
</gene>
<feature type="region of interest" description="Disordered" evidence="2">
    <location>
        <begin position="11"/>
        <end position="31"/>
    </location>
</feature>
<proteinExistence type="predicted"/>
<organism evidence="4 5">
    <name type="scientific">Microbacterium pullorum</name>
    <dbReference type="NCBI Taxonomy" id="2762236"/>
    <lineage>
        <taxon>Bacteria</taxon>
        <taxon>Bacillati</taxon>
        <taxon>Actinomycetota</taxon>
        <taxon>Actinomycetes</taxon>
        <taxon>Micrococcales</taxon>
        <taxon>Microbacteriaceae</taxon>
        <taxon>Microbacterium</taxon>
    </lineage>
</organism>
<evidence type="ECO:0000259" key="3">
    <source>
        <dbReference type="Pfam" id="PF03807"/>
    </source>
</evidence>
<evidence type="ECO:0000256" key="2">
    <source>
        <dbReference type="SAM" id="MobiDB-lite"/>
    </source>
</evidence>
<dbReference type="Proteomes" id="UP000648352">
    <property type="component" value="Unassembled WGS sequence"/>
</dbReference>
<dbReference type="Gene3D" id="3.40.50.720">
    <property type="entry name" value="NAD(P)-binding Rossmann-like Domain"/>
    <property type="match status" value="1"/>
</dbReference>
<feature type="domain" description="Pyrroline-5-carboxylate reductase catalytic N-terminal" evidence="3">
    <location>
        <begin position="35"/>
        <end position="123"/>
    </location>
</feature>
<dbReference type="EMBL" id="JACSQP010000002">
    <property type="protein sequence ID" value="MBD7956545.1"/>
    <property type="molecule type" value="Genomic_DNA"/>
</dbReference>
<sequence length="269" mass="28229">MVCAQRRFAFGTGRHRGPATDSRRPRPKGSRMPTLGIIGSGHIGSAVARLAIAAGTNVVIANSRGPETLQDLVTELGPLAQAGTVAEAAERGDAVVLSIPLKAVPDLPPGLLSDTLVLDTSNYYPSRDGIIPELRDDTLTTSEMVRDQLGAKRYVKAFNNIVAAHIPALARPAGAADRTALPIAGDDPAAKAEAAELISLLGFDTIDAGTLAESWRFEPETPAYGTIYFSDPSLPQEQMADAGPAPTPVQDVQAALDAATRVDIAARRY</sequence>